<dbReference type="OrthoDB" id="2692034at2"/>
<comment type="caution">
    <text evidence="1">The sequence shown here is derived from an EMBL/GenBank/DDBJ whole genome shotgun (WGS) entry which is preliminary data.</text>
</comment>
<keyword evidence="2" id="KW-1185">Reference proteome</keyword>
<organism evidence="1 2">
    <name type="scientific">Aneurinibacillus danicus</name>
    <dbReference type="NCBI Taxonomy" id="267746"/>
    <lineage>
        <taxon>Bacteria</taxon>
        <taxon>Bacillati</taxon>
        <taxon>Bacillota</taxon>
        <taxon>Bacilli</taxon>
        <taxon>Bacillales</taxon>
        <taxon>Paenibacillaceae</taxon>
        <taxon>Aneurinibacillus group</taxon>
        <taxon>Aneurinibacillus</taxon>
    </lineage>
</organism>
<protein>
    <submittedName>
        <fullName evidence="1">Uncharacterized protein</fullName>
    </submittedName>
</protein>
<evidence type="ECO:0000313" key="1">
    <source>
        <dbReference type="EMBL" id="GEN32771.1"/>
    </source>
</evidence>
<accession>A0A511V3V3</accession>
<dbReference type="EMBL" id="BJXX01000013">
    <property type="protein sequence ID" value="GEN32771.1"/>
    <property type="molecule type" value="Genomic_DNA"/>
</dbReference>
<dbReference type="RefSeq" id="WP_146808069.1">
    <property type="nucleotide sequence ID" value="NZ_BJXX01000013.1"/>
</dbReference>
<dbReference type="Proteomes" id="UP000321157">
    <property type="component" value="Unassembled WGS sequence"/>
</dbReference>
<reference evidence="1 2" key="1">
    <citation type="submission" date="2019-07" db="EMBL/GenBank/DDBJ databases">
        <title>Whole genome shotgun sequence of Aneurinibacillus danicus NBRC 102444.</title>
        <authorList>
            <person name="Hosoyama A."/>
            <person name="Uohara A."/>
            <person name="Ohji S."/>
            <person name="Ichikawa N."/>
        </authorList>
    </citation>
    <scope>NUCLEOTIDE SEQUENCE [LARGE SCALE GENOMIC DNA]</scope>
    <source>
        <strain evidence="1 2">NBRC 102444</strain>
    </source>
</reference>
<evidence type="ECO:0000313" key="2">
    <source>
        <dbReference type="Proteomes" id="UP000321157"/>
    </source>
</evidence>
<name>A0A511V3V3_9BACL</name>
<gene>
    <name evidence="1" type="ORF">ADA01nite_02310</name>
</gene>
<proteinExistence type="predicted"/>
<dbReference type="AlphaFoldDB" id="A0A511V3V3"/>
<sequence length="92" mass="10906">MTKQFENALFDYLQIKVVSDARPEDDAAKKTSDFFYSILEEDHKLEHLEYTKDETMYHVKYTADGKTKTQFYDREAIEQLLSAIEAEPRYGR</sequence>